<reference evidence="3" key="1">
    <citation type="journal article" date="2019" name="Int. J. Syst. Evol. Microbiol.">
        <title>The Global Catalogue of Microorganisms (GCM) 10K type strain sequencing project: providing services to taxonomists for standard genome sequencing and annotation.</title>
        <authorList>
            <consortium name="The Broad Institute Genomics Platform"/>
            <consortium name="The Broad Institute Genome Sequencing Center for Infectious Disease"/>
            <person name="Wu L."/>
            <person name="Ma J."/>
        </authorList>
    </citation>
    <scope>NUCLEOTIDE SEQUENCE [LARGE SCALE GENOMIC DNA]</scope>
    <source>
        <strain evidence="3">JCM 13002</strain>
    </source>
</reference>
<feature type="transmembrane region" description="Helical" evidence="1">
    <location>
        <begin position="109"/>
        <end position="130"/>
    </location>
</feature>
<organism evidence="2 3">
    <name type="scientific">Kitasatospora arboriphila</name>
    <dbReference type="NCBI Taxonomy" id="258052"/>
    <lineage>
        <taxon>Bacteria</taxon>
        <taxon>Bacillati</taxon>
        <taxon>Actinomycetota</taxon>
        <taxon>Actinomycetes</taxon>
        <taxon>Kitasatosporales</taxon>
        <taxon>Streptomycetaceae</taxon>
        <taxon>Kitasatospora</taxon>
    </lineage>
</organism>
<keyword evidence="1" id="KW-1133">Transmembrane helix</keyword>
<evidence type="ECO:0000313" key="3">
    <source>
        <dbReference type="Proteomes" id="UP001499987"/>
    </source>
</evidence>
<dbReference type="Proteomes" id="UP001499987">
    <property type="component" value="Unassembled WGS sequence"/>
</dbReference>
<keyword evidence="1" id="KW-0472">Membrane</keyword>
<gene>
    <name evidence="2" type="ORF">GCM10009663_04150</name>
</gene>
<dbReference type="RefSeq" id="WP_344621691.1">
    <property type="nucleotide sequence ID" value="NZ_BAAALD010000002.1"/>
</dbReference>
<sequence>MTQLDMTPGAQVPRTDVGPQTAVTSALSSAAYRDGTFRELEEKLGAKLKNGRFELFRPSAGEAFSRAVIDRTLPAKRNPLVPSFGTDVRMVVEHCLAANDLRHARDRQLALVTVVCGLLFLPGALVWLAAFQVRAQLKKTHPAREGFYGTLALLAACGLALLFAIRPPVDGPWSLYFRLMMLAPVVGWFVARRICLRSTIDLRTRWQSLLEGGAVAATVPQAVPRDDLDRKATDLRASLERLTSEQETNIHHYAGRKGLLGAGMRWVAVEMNEDLRPAAGHADFRTFHRWDLARKIAERLGSVAASEVPGGDMPHVSVAHWVVQDIPEGADEIGRPSTPEMDGYRMRDFGIQQIANRQTIGTDTDTNVAAQLVLHNGQVVATVTVKVTVLGRNLRVSVYGHALGPLNGLFTAKPKPKEKSVPKTGKFWEEKTIVLPLIDDDEVVRQAVRAPFHKIPGLLNWLGGSLTLPEPFCLRQAWTDKTWDSRAKSDSVLYSAQPIFNMVQTTTIEFLADHDVDVERFTNRANISRSENQAVRPFKADAYDAG</sequence>
<name>A0ABP4DVQ3_9ACTN</name>
<evidence type="ECO:0000256" key="1">
    <source>
        <dbReference type="SAM" id="Phobius"/>
    </source>
</evidence>
<dbReference type="EMBL" id="BAAALD010000002">
    <property type="protein sequence ID" value="GAA1069897.1"/>
    <property type="molecule type" value="Genomic_DNA"/>
</dbReference>
<evidence type="ECO:0000313" key="2">
    <source>
        <dbReference type="EMBL" id="GAA1069897.1"/>
    </source>
</evidence>
<feature type="transmembrane region" description="Helical" evidence="1">
    <location>
        <begin position="151"/>
        <end position="169"/>
    </location>
</feature>
<keyword evidence="1" id="KW-0812">Transmembrane</keyword>
<comment type="caution">
    <text evidence="2">The sequence shown here is derived from an EMBL/GenBank/DDBJ whole genome shotgun (WGS) entry which is preliminary data.</text>
</comment>
<feature type="transmembrane region" description="Helical" evidence="1">
    <location>
        <begin position="175"/>
        <end position="195"/>
    </location>
</feature>
<accession>A0ABP4DVQ3</accession>
<protein>
    <submittedName>
        <fullName evidence="2">Uncharacterized protein</fullName>
    </submittedName>
</protein>
<proteinExistence type="predicted"/>
<keyword evidence="3" id="KW-1185">Reference proteome</keyword>